<proteinExistence type="predicted"/>
<accession>A0ACC3AD26</accession>
<evidence type="ECO:0000313" key="1">
    <source>
        <dbReference type="EMBL" id="KAJ9659957.1"/>
    </source>
</evidence>
<organism evidence="1 2">
    <name type="scientific">Neophaeococcomyces mojaviensis</name>
    <dbReference type="NCBI Taxonomy" id="3383035"/>
    <lineage>
        <taxon>Eukaryota</taxon>
        <taxon>Fungi</taxon>
        <taxon>Dikarya</taxon>
        <taxon>Ascomycota</taxon>
        <taxon>Pezizomycotina</taxon>
        <taxon>Eurotiomycetes</taxon>
        <taxon>Chaetothyriomycetidae</taxon>
        <taxon>Chaetothyriales</taxon>
        <taxon>Chaetothyriales incertae sedis</taxon>
        <taxon>Neophaeococcomyces</taxon>
    </lineage>
</organism>
<reference evidence="1" key="1">
    <citation type="submission" date="2022-10" db="EMBL/GenBank/DDBJ databases">
        <title>Culturing micro-colonial fungi from biological soil crusts in the Mojave desert and describing Neophaeococcomyces mojavensis, and introducing the new genera and species Taxawa tesnikishii.</title>
        <authorList>
            <person name="Kurbessoian T."/>
            <person name="Stajich J.E."/>
        </authorList>
    </citation>
    <scope>NUCLEOTIDE SEQUENCE</scope>
    <source>
        <strain evidence="1">JES_112</strain>
    </source>
</reference>
<sequence>MTTSTSTSASVLTALLASLSTIKPTNSIPPGPSKSILSTLTGQDLKTAKAALLTLHFLFPHELLPALDLLDRNLVNRLTYRVPSQLQVAAHDAVASGTENLERKDAEIEVFYIQSASAVTESKGGGTGGSGRFRNAWKGRWNATKVYYEVRLDAWNCSCAAFAQSAMKLVLNESRPSSGQGVEGQRGGDMEMDMEMKMPEKEVDTDVEGKRGYVFGGKVTNTDLPIPTCKHILAAAIGMAAPEVFGGVQSREVSGEELAGWAAGWGEG</sequence>
<name>A0ACC3AD26_9EURO</name>
<keyword evidence="2" id="KW-1185">Reference proteome</keyword>
<dbReference type="EMBL" id="JAPDRQ010000035">
    <property type="protein sequence ID" value="KAJ9659957.1"/>
    <property type="molecule type" value="Genomic_DNA"/>
</dbReference>
<protein>
    <submittedName>
        <fullName evidence="1">Uncharacterized protein</fullName>
    </submittedName>
</protein>
<dbReference type="Proteomes" id="UP001172386">
    <property type="component" value="Unassembled WGS sequence"/>
</dbReference>
<comment type="caution">
    <text evidence="1">The sequence shown here is derived from an EMBL/GenBank/DDBJ whole genome shotgun (WGS) entry which is preliminary data.</text>
</comment>
<evidence type="ECO:0000313" key="2">
    <source>
        <dbReference type="Proteomes" id="UP001172386"/>
    </source>
</evidence>
<gene>
    <name evidence="1" type="ORF">H2198_002847</name>
</gene>